<protein>
    <submittedName>
        <fullName evidence="3">Phage baseplate assembly protein V</fullName>
    </submittedName>
</protein>
<dbReference type="Proteomes" id="UP000288943">
    <property type="component" value="Chromosome"/>
</dbReference>
<dbReference type="KEGG" id="pchi:PC41400_12570"/>
<dbReference type="Pfam" id="PF04717">
    <property type="entry name" value="Phage_base_V"/>
    <property type="match status" value="1"/>
</dbReference>
<name>A0A410WVX1_9BACL</name>
<dbReference type="AlphaFoldDB" id="A0A410WVX1"/>
<evidence type="ECO:0000313" key="5">
    <source>
        <dbReference type="Proteomes" id="UP001527202"/>
    </source>
</evidence>
<reference evidence="3 4" key="1">
    <citation type="submission" date="2018-01" db="EMBL/GenBank/DDBJ databases">
        <title>The whole genome sequencing and assembly of Paenibacillus chitinolyticus KCCM 41400 strain.</title>
        <authorList>
            <person name="Kim J.-Y."/>
            <person name="Park M.-K."/>
            <person name="Lee Y.-J."/>
            <person name="Yi H."/>
            <person name="Bahn Y.-S."/>
            <person name="Kim J.F."/>
            <person name="Lee D.-W."/>
        </authorList>
    </citation>
    <scope>NUCLEOTIDE SEQUENCE [LARGE SCALE GENOMIC DNA]</scope>
    <source>
        <strain evidence="3 4">KCCM 41400</strain>
    </source>
</reference>
<dbReference type="EMBL" id="JAMDMJ010000001">
    <property type="protein sequence ID" value="MCY9594282.1"/>
    <property type="molecule type" value="Genomic_DNA"/>
</dbReference>
<reference evidence="2 5" key="2">
    <citation type="submission" date="2022-05" db="EMBL/GenBank/DDBJ databases">
        <title>Genome Sequencing of Bee-Associated Microbes.</title>
        <authorList>
            <person name="Dunlap C."/>
        </authorList>
    </citation>
    <scope>NUCLEOTIDE SEQUENCE [LARGE SCALE GENOMIC DNA]</scope>
    <source>
        <strain evidence="2 5">NRRL B-23120</strain>
    </source>
</reference>
<evidence type="ECO:0000259" key="1">
    <source>
        <dbReference type="Pfam" id="PF04717"/>
    </source>
</evidence>
<sequence length="138" mass="14257">MASENPVIRAGIVSSVQASEGTVRVTFPDRNQYVTAGLPVVSPMGGWARGNSLPAVGENVLCVFAGSGLQAGFCLGTFFTAAKSPPGLPSQRGVWFEDGSSVYYDRQSGVLHVKPAGSVKIEGDLIVTGTLTRGGEAL</sequence>
<dbReference type="OrthoDB" id="4931325at2"/>
<dbReference type="InterPro" id="IPR037026">
    <property type="entry name" value="Vgr_OB-fold_dom_sf"/>
</dbReference>
<evidence type="ECO:0000313" key="2">
    <source>
        <dbReference type="EMBL" id="MCY9594282.1"/>
    </source>
</evidence>
<dbReference type="InterPro" id="IPR006531">
    <property type="entry name" value="Gp5/Vgr_OB"/>
</dbReference>
<dbReference type="GeneID" id="95375645"/>
<gene>
    <name evidence="2" type="ORF">M5X16_00615</name>
    <name evidence="3" type="ORF">PC41400_12570</name>
</gene>
<accession>A0A410WVX1</accession>
<dbReference type="EMBL" id="CP026520">
    <property type="protein sequence ID" value="QAV18463.1"/>
    <property type="molecule type" value="Genomic_DNA"/>
</dbReference>
<organism evidence="3 4">
    <name type="scientific">Paenibacillus chitinolyticus</name>
    <dbReference type="NCBI Taxonomy" id="79263"/>
    <lineage>
        <taxon>Bacteria</taxon>
        <taxon>Bacillati</taxon>
        <taxon>Bacillota</taxon>
        <taxon>Bacilli</taxon>
        <taxon>Bacillales</taxon>
        <taxon>Paenibacillaceae</taxon>
        <taxon>Paenibacillus</taxon>
    </lineage>
</organism>
<dbReference type="RefSeq" id="WP_042228238.1">
    <property type="nucleotide sequence ID" value="NZ_BQWH01000016.1"/>
</dbReference>
<evidence type="ECO:0000313" key="4">
    <source>
        <dbReference type="Proteomes" id="UP000288943"/>
    </source>
</evidence>
<proteinExistence type="predicted"/>
<dbReference type="Proteomes" id="UP001527202">
    <property type="component" value="Unassembled WGS sequence"/>
</dbReference>
<dbReference type="Gene3D" id="2.40.50.230">
    <property type="entry name" value="Gp5 N-terminal domain"/>
    <property type="match status" value="1"/>
</dbReference>
<feature type="domain" description="Gp5/Type VI secretion system Vgr protein OB-fold" evidence="1">
    <location>
        <begin position="10"/>
        <end position="79"/>
    </location>
</feature>
<evidence type="ECO:0000313" key="3">
    <source>
        <dbReference type="EMBL" id="QAV18463.1"/>
    </source>
</evidence>
<keyword evidence="5" id="KW-1185">Reference proteome</keyword>